<name>A0A0E9PTX7_ANGAN</name>
<protein>
    <submittedName>
        <fullName evidence="1">Uncharacterized protein</fullName>
    </submittedName>
</protein>
<organism evidence="1">
    <name type="scientific">Anguilla anguilla</name>
    <name type="common">European freshwater eel</name>
    <name type="synonym">Muraena anguilla</name>
    <dbReference type="NCBI Taxonomy" id="7936"/>
    <lineage>
        <taxon>Eukaryota</taxon>
        <taxon>Metazoa</taxon>
        <taxon>Chordata</taxon>
        <taxon>Craniata</taxon>
        <taxon>Vertebrata</taxon>
        <taxon>Euteleostomi</taxon>
        <taxon>Actinopterygii</taxon>
        <taxon>Neopterygii</taxon>
        <taxon>Teleostei</taxon>
        <taxon>Anguilliformes</taxon>
        <taxon>Anguillidae</taxon>
        <taxon>Anguilla</taxon>
    </lineage>
</organism>
<sequence>MDNATPALFVAWITINKRQKNIQLILHCVMNKI</sequence>
<accession>A0A0E9PTX7</accession>
<reference evidence="1" key="1">
    <citation type="submission" date="2014-11" db="EMBL/GenBank/DDBJ databases">
        <authorList>
            <person name="Amaro Gonzalez C."/>
        </authorList>
    </citation>
    <scope>NUCLEOTIDE SEQUENCE</scope>
</reference>
<dbReference type="AlphaFoldDB" id="A0A0E9PTX7"/>
<proteinExistence type="predicted"/>
<evidence type="ECO:0000313" key="1">
    <source>
        <dbReference type="EMBL" id="JAH07293.1"/>
    </source>
</evidence>
<dbReference type="EMBL" id="GBXM01101284">
    <property type="protein sequence ID" value="JAH07293.1"/>
    <property type="molecule type" value="Transcribed_RNA"/>
</dbReference>
<reference evidence="1" key="2">
    <citation type="journal article" date="2015" name="Fish Shellfish Immunol.">
        <title>Early steps in the European eel (Anguilla anguilla)-Vibrio vulnificus interaction in the gills: Role of the RtxA13 toxin.</title>
        <authorList>
            <person name="Callol A."/>
            <person name="Pajuelo D."/>
            <person name="Ebbesson L."/>
            <person name="Teles M."/>
            <person name="MacKenzie S."/>
            <person name="Amaro C."/>
        </authorList>
    </citation>
    <scope>NUCLEOTIDE SEQUENCE</scope>
</reference>